<sequence>MAARGAGTGAGMTIFGPLGFTAPWLLLGLAALPILWFLLRATPPAPVRRRFPGVALLAGLADEEVQAERTPWWLLALRMAALAAAILGFAGPVLHPVLVAPGQGPLLIVEDGGWPSARDWPRRLERISRALTEAAAAGRPVALVSLADPPPAPPAFVNAADLEAGLPGLAPKPWEPSPDLDPAKILPAGRFDTLWLSDGLDRAGRAGLVAAVTARGALRVWQPGTPVLALGPATVEGRVVSLPLLSAPPVSGDYEITAIGPDPSGIERELARETVHPQNATEALARFDLPPELRNRVARFEIAGIRSAGAVSLTDDAVKRRKVALISAAAPREGLELLSPLHYLQQALAPTADLIEGTLEDALVANPDVVILADVGEVAEADALADWVEKGGLLIRFAGPRMAAADTAGDVLLPVRLRQGGRSVGGTMSWGEPRRLAPFPEASPFAGLAVPEDVTVREQVMAEPGPELAGRTIAALADGTPLVTRAAFGAGEVVLFHVTANADWSNLPLSGLFPQMLDRLAVSSRAAAPTAADLAGRTWVPVKRLDGFGRIETAEAAAGVPGEVLAEATPGPDLPPGIYAADDRSVALDALARGRVLAPAHWPLGVTLEGLAAPRQMPLKGALLAVALLALLIDILASLALAGRLRGPRAGTAVLVLAAALGMAPQARAEDTMPIDRAVEAASNVVLAYVPTGDAAIDRVSMAGLRGLTQVLTRRTTVEPSAPMELNLETDDLALFTLIYWPVTADEPAPSAAAYAKLNRFLRGGGMILFDTRDADLAGMGTATDAGRRLQALAAPLEIPPLEPIPADHVLTRSFYLLQSFPGRYDGPIWVEAAAEAETTEGMPFRNLNDGVTPVVIGGNDWAAAWAVDDVGEPMFPLGRGSAGERQREIAWRFGVNLVMHVLTGNYKSDQVHVPALLERLGQ</sequence>
<keyword evidence="1" id="KW-0812">Transmembrane</keyword>
<dbReference type="InterPro" id="IPR029062">
    <property type="entry name" value="Class_I_gatase-like"/>
</dbReference>
<dbReference type="NCBIfam" id="TIGR02226">
    <property type="entry name" value="two_anch"/>
    <property type="match status" value="1"/>
</dbReference>
<dbReference type="EMBL" id="VSSQ01000078">
    <property type="protein sequence ID" value="MPL74133.1"/>
    <property type="molecule type" value="Genomic_DNA"/>
</dbReference>
<organism evidence="4">
    <name type="scientific">bioreactor metagenome</name>
    <dbReference type="NCBI Taxonomy" id="1076179"/>
    <lineage>
        <taxon>unclassified sequences</taxon>
        <taxon>metagenomes</taxon>
        <taxon>ecological metagenomes</taxon>
    </lineage>
</organism>
<dbReference type="Pfam" id="PF13709">
    <property type="entry name" value="DUF4159"/>
    <property type="match status" value="1"/>
</dbReference>
<dbReference type="InterPro" id="IPR011933">
    <property type="entry name" value="Double_TM_dom"/>
</dbReference>
<evidence type="ECO:0000313" key="4">
    <source>
        <dbReference type="EMBL" id="MPL74133.1"/>
    </source>
</evidence>
<feature type="transmembrane region" description="Helical" evidence="1">
    <location>
        <begin position="650"/>
        <end position="667"/>
    </location>
</feature>
<feature type="transmembrane region" description="Helical" evidence="1">
    <location>
        <begin position="20"/>
        <end position="39"/>
    </location>
</feature>
<feature type="transmembrane region" description="Helical" evidence="1">
    <location>
        <begin position="622"/>
        <end position="643"/>
    </location>
</feature>
<dbReference type="Gene3D" id="3.40.50.12140">
    <property type="entry name" value="Domain of unknown function DUF4159"/>
    <property type="match status" value="1"/>
</dbReference>
<dbReference type="Pfam" id="PF07584">
    <property type="entry name" value="BatA"/>
    <property type="match status" value="1"/>
</dbReference>
<dbReference type="InterPro" id="IPR025297">
    <property type="entry name" value="DUF4159"/>
</dbReference>
<proteinExistence type="predicted"/>
<name>A0A644U5G6_9ZZZZ</name>
<dbReference type="CDD" id="cd03143">
    <property type="entry name" value="A4_beta-galactosidase_middle_domain"/>
    <property type="match status" value="1"/>
</dbReference>
<gene>
    <name evidence="4" type="ORF">SDC9_19943</name>
</gene>
<evidence type="ECO:0000256" key="1">
    <source>
        <dbReference type="SAM" id="Phobius"/>
    </source>
</evidence>
<feature type="domain" description="Aerotolerance regulator N-terminal" evidence="2">
    <location>
        <begin position="19"/>
        <end position="92"/>
    </location>
</feature>
<evidence type="ECO:0008006" key="5">
    <source>
        <dbReference type="Google" id="ProtNLM"/>
    </source>
</evidence>
<keyword evidence="1" id="KW-1133">Transmembrane helix</keyword>
<keyword evidence="1" id="KW-0472">Membrane</keyword>
<accession>A0A644U5G6</accession>
<dbReference type="Gene3D" id="3.40.50.880">
    <property type="match status" value="1"/>
</dbReference>
<dbReference type="PANTHER" id="PTHR37464:SF1">
    <property type="entry name" value="BLL2463 PROTEIN"/>
    <property type="match status" value="1"/>
</dbReference>
<protein>
    <recommendedName>
        <fullName evidence="5">Aerotolerance regulator N-terminal domain-containing protein</fullName>
    </recommendedName>
</protein>
<reference evidence="4" key="1">
    <citation type="submission" date="2019-08" db="EMBL/GenBank/DDBJ databases">
        <authorList>
            <person name="Kucharzyk K."/>
            <person name="Murdoch R.W."/>
            <person name="Higgins S."/>
            <person name="Loffler F."/>
        </authorList>
    </citation>
    <scope>NUCLEOTIDE SEQUENCE</scope>
</reference>
<dbReference type="AlphaFoldDB" id="A0A644U5G6"/>
<evidence type="ECO:0000259" key="2">
    <source>
        <dbReference type="Pfam" id="PF07584"/>
    </source>
</evidence>
<evidence type="ECO:0000259" key="3">
    <source>
        <dbReference type="Pfam" id="PF13709"/>
    </source>
</evidence>
<dbReference type="InterPro" id="IPR024163">
    <property type="entry name" value="Aerotolerance_reg_N"/>
</dbReference>
<dbReference type="SUPFAM" id="SSF52317">
    <property type="entry name" value="Class I glutamine amidotransferase-like"/>
    <property type="match status" value="1"/>
</dbReference>
<feature type="transmembrane region" description="Helical" evidence="1">
    <location>
        <begin position="72"/>
        <end position="94"/>
    </location>
</feature>
<comment type="caution">
    <text evidence="4">The sequence shown here is derived from an EMBL/GenBank/DDBJ whole genome shotgun (WGS) entry which is preliminary data.</text>
</comment>
<feature type="domain" description="DUF4159" evidence="3">
    <location>
        <begin position="687"/>
        <end position="903"/>
    </location>
</feature>
<dbReference type="PANTHER" id="PTHR37464">
    <property type="entry name" value="BLL2463 PROTEIN"/>
    <property type="match status" value="1"/>
</dbReference>